<evidence type="ECO:0000256" key="3">
    <source>
        <dbReference type="ARBA" id="ARBA00022452"/>
    </source>
</evidence>
<dbReference type="InterPro" id="IPR023997">
    <property type="entry name" value="TonB-dep_OMP_SusC/RagA_CS"/>
</dbReference>
<keyword evidence="5 7" id="KW-0472">Membrane</keyword>
<dbReference type="Pfam" id="PF07715">
    <property type="entry name" value="Plug"/>
    <property type="match status" value="1"/>
</dbReference>
<keyword evidence="6 7" id="KW-0998">Cell outer membrane</keyword>
<proteinExistence type="inferred from homology"/>
<dbReference type="Gene3D" id="2.170.130.10">
    <property type="entry name" value="TonB-dependent receptor, plug domain"/>
    <property type="match status" value="1"/>
</dbReference>
<feature type="domain" description="TonB-dependent receptor plug" evidence="8">
    <location>
        <begin position="156"/>
        <end position="292"/>
    </location>
</feature>
<keyword evidence="2 7" id="KW-0813">Transport</keyword>
<dbReference type="Gene3D" id="2.40.170.20">
    <property type="entry name" value="TonB-dependent receptor, beta-barrel domain"/>
    <property type="match status" value="1"/>
</dbReference>
<evidence type="ECO:0000313" key="10">
    <source>
        <dbReference type="Proteomes" id="UP000029556"/>
    </source>
</evidence>
<dbReference type="Proteomes" id="UP000029556">
    <property type="component" value="Unassembled WGS sequence"/>
</dbReference>
<dbReference type="NCBIfam" id="TIGR04056">
    <property type="entry name" value="OMP_RagA_SusC"/>
    <property type="match status" value="1"/>
</dbReference>
<dbReference type="SUPFAM" id="SSF49464">
    <property type="entry name" value="Carboxypeptidase regulatory domain-like"/>
    <property type="match status" value="1"/>
</dbReference>
<evidence type="ECO:0000313" key="9">
    <source>
        <dbReference type="EMBL" id="KGF37361.1"/>
    </source>
</evidence>
<organism evidence="9 10">
    <name type="scientific">Hoylesella buccalis DNF00853</name>
    <dbReference type="NCBI Taxonomy" id="1401074"/>
    <lineage>
        <taxon>Bacteria</taxon>
        <taxon>Pseudomonadati</taxon>
        <taxon>Bacteroidota</taxon>
        <taxon>Bacteroidia</taxon>
        <taxon>Bacteroidales</taxon>
        <taxon>Prevotellaceae</taxon>
        <taxon>Hoylesella</taxon>
    </lineage>
</organism>
<dbReference type="InterPro" id="IPR036942">
    <property type="entry name" value="Beta-barrel_TonB_sf"/>
</dbReference>
<dbReference type="OrthoDB" id="9768177at2"/>
<reference evidence="9 10" key="1">
    <citation type="submission" date="2014-07" db="EMBL/GenBank/DDBJ databases">
        <authorList>
            <person name="McCorrison J."/>
            <person name="Sanka R."/>
            <person name="Torralba M."/>
            <person name="Gillis M."/>
            <person name="Haft D.H."/>
            <person name="Methe B."/>
            <person name="Sutton G."/>
            <person name="Nelson K.E."/>
        </authorList>
    </citation>
    <scope>NUCLEOTIDE SEQUENCE [LARGE SCALE GENOMIC DNA]</scope>
    <source>
        <strain evidence="9 10">DNF00853</strain>
    </source>
</reference>
<dbReference type="NCBIfam" id="TIGR04057">
    <property type="entry name" value="SusC_RagA_signa"/>
    <property type="match status" value="1"/>
</dbReference>
<keyword evidence="9" id="KW-0675">Receptor</keyword>
<comment type="caution">
    <text evidence="9">The sequence shown here is derived from an EMBL/GenBank/DDBJ whole genome shotgun (WGS) entry which is preliminary data.</text>
</comment>
<evidence type="ECO:0000256" key="2">
    <source>
        <dbReference type="ARBA" id="ARBA00022448"/>
    </source>
</evidence>
<evidence type="ECO:0000259" key="8">
    <source>
        <dbReference type="Pfam" id="PF07715"/>
    </source>
</evidence>
<evidence type="ECO:0000256" key="1">
    <source>
        <dbReference type="ARBA" id="ARBA00004571"/>
    </source>
</evidence>
<gene>
    <name evidence="9" type="ORF">HMPREF2137_00605</name>
</gene>
<comment type="similarity">
    <text evidence="7">Belongs to the TonB-dependent receptor family.</text>
</comment>
<dbReference type="Pfam" id="PF13715">
    <property type="entry name" value="CarbopepD_reg_2"/>
    <property type="match status" value="1"/>
</dbReference>
<evidence type="ECO:0000256" key="5">
    <source>
        <dbReference type="ARBA" id="ARBA00023136"/>
    </source>
</evidence>
<evidence type="ECO:0000256" key="4">
    <source>
        <dbReference type="ARBA" id="ARBA00022692"/>
    </source>
</evidence>
<name>A0A095ZSL8_9BACT</name>
<keyword evidence="4 7" id="KW-0812">Transmembrane</keyword>
<sequence>MTNNQSAKQLLFTWVVKSIVITCCLLGSMAAVNFHAYAAPMKSEFPTDSLRTTEAKSNDGPRKHLIQGIVLSATDKEPLPGVTIFIKGTSQGTQSDLEGRFRLETDVAAPKLQFTYASMKPLLLPWKGEKEMKVLMEDGVELIDEVVVTGYQRIRKNEMIGSANTVKSEDLFYDGHQSIEQMLQGKLVGTSVLNTSGLVGTAQKVRVRGTSTLLGNQEPVWVVDGIIQEDPLPFKPRDLDALGSISQDNFDMIKNFVGNSISWLSPNDIMTISVLKDAAATVMYGVKAANGVIIITTKQGKAGRVSVNYSGGMTVAPRIYYSKMNLMNSSERVDVSEEIYRRGLVSEANRPLERIGYEGLLGQYLRKEISYAQFQQEVEKVRMNNTDWFKELFRHSVSHNHSVSLSGGTDRFKYYASINSSFTNGISVGNDAKNYSASVSVDTRLSDKINLGIRLNAASNKTNGFFRVDPYQYASTINRAIPAYNEDGSLFYYAKSQDANRRMYNILHEMDCTGNTNTTNSVALSANLRWTILQGLQFEGLFGYNLSNVVGSSFADEQSFFISNLRGYEFGLYEPGDLEYKKSRLPHGGELNTTENRNTNYTLRGTLSYNKIFGDVHRMSLMAGSEIRSNKYDGYNTTLYGYFPNRGKSIIFPPRQVIDPLDASRWIENDLYHQFNNAIIDRKINTVGMFATGMYSFDERYIFSASIRSDASNRFGQDERNRFLPVWSAGARWNIINEPWIKDIRWISDFNFRASYGWQGNVASNYGPDLIAELGRGRDFIDLRTGRYILKIKSLPYDNLRWEKTKSINLGVDFGVWKNRIAFSAEYYSKHTTDLIVSKAVPYEYGVMFMPINGGDMNNYGFEFTATFTPIRTKDWVWNISVNTAKNFNEIKSTMAENQNWRAASGGSIHKEGYPVGAFWAWDFAGLDAQGGYPLFRIPTIEEGADKLDATSYMKYAGTTEPDISGGLSTVLRWKSITLSSSFSIALGGKRFLTDLFSEDYLNNSTPSAYSNLSKEMVNRWQKPGDEQHTQIPSIPNHNIPMVYLPNGSNEYAHRLYNYSTARVVNASFMRCNNISLSYTVPTKLIQRMSLNNLSISGSVSNPFIVVSKDYKGIDPEVATGAQPITPTYSVTLNIGI</sequence>
<dbReference type="PROSITE" id="PS52016">
    <property type="entry name" value="TONB_DEPENDENT_REC_3"/>
    <property type="match status" value="1"/>
</dbReference>
<dbReference type="SUPFAM" id="SSF56935">
    <property type="entry name" value="Porins"/>
    <property type="match status" value="1"/>
</dbReference>
<dbReference type="AlphaFoldDB" id="A0A095ZSL8"/>
<keyword evidence="3 7" id="KW-1134">Transmembrane beta strand</keyword>
<dbReference type="GO" id="GO:0009279">
    <property type="term" value="C:cell outer membrane"/>
    <property type="evidence" value="ECO:0007669"/>
    <property type="project" value="UniProtKB-SubCell"/>
</dbReference>
<dbReference type="InterPro" id="IPR008969">
    <property type="entry name" value="CarboxyPept-like_regulatory"/>
</dbReference>
<dbReference type="InterPro" id="IPR023996">
    <property type="entry name" value="TonB-dep_OMP_SusC/RagA"/>
</dbReference>
<dbReference type="EMBL" id="JRNN01000007">
    <property type="protein sequence ID" value="KGF37361.1"/>
    <property type="molecule type" value="Genomic_DNA"/>
</dbReference>
<dbReference type="InterPro" id="IPR039426">
    <property type="entry name" value="TonB-dep_rcpt-like"/>
</dbReference>
<comment type="subcellular location">
    <subcellularLocation>
        <location evidence="1 7">Cell outer membrane</location>
        <topology evidence="1 7">Multi-pass membrane protein</topology>
    </subcellularLocation>
</comment>
<protein>
    <submittedName>
        <fullName evidence="9">TonB-dependent receptor</fullName>
    </submittedName>
</protein>
<dbReference type="InterPro" id="IPR037066">
    <property type="entry name" value="Plug_dom_sf"/>
</dbReference>
<evidence type="ECO:0000256" key="6">
    <source>
        <dbReference type="ARBA" id="ARBA00023237"/>
    </source>
</evidence>
<dbReference type="InterPro" id="IPR012910">
    <property type="entry name" value="Plug_dom"/>
</dbReference>
<evidence type="ECO:0000256" key="7">
    <source>
        <dbReference type="PROSITE-ProRule" id="PRU01360"/>
    </source>
</evidence>
<accession>A0A095ZSL8</accession>